<evidence type="ECO:0000313" key="2">
    <source>
        <dbReference type="Proteomes" id="UP000319143"/>
    </source>
</evidence>
<comment type="caution">
    <text evidence="1">The sequence shown here is derived from an EMBL/GenBank/DDBJ whole genome shotgun (WGS) entry which is preliminary data.</text>
</comment>
<keyword evidence="2" id="KW-1185">Reference proteome</keyword>
<dbReference type="Proteomes" id="UP000319143">
    <property type="component" value="Unassembled WGS sequence"/>
</dbReference>
<dbReference type="AlphaFoldDB" id="A0A5C6D9M8"/>
<accession>A0A5C6D9M8</accession>
<protein>
    <submittedName>
        <fullName evidence="1">Uncharacterized protein</fullName>
    </submittedName>
</protein>
<organism evidence="1 2">
    <name type="scientific">Novipirellula artificiosorum</name>
    <dbReference type="NCBI Taxonomy" id="2528016"/>
    <lineage>
        <taxon>Bacteria</taxon>
        <taxon>Pseudomonadati</taxon>
        <taxon>Planctomycetota</taxon>
        <taxon>Planctomycetia</taxon>
        <taxon>Pirellulales</taxon>
        <taxon>Pirellulaceae</taxon>
        <taxon>Novipirellula</taxon>
    </lineage>
</organism>
<name>A0A5C6D9M8_9BACT</name>
<dbReference type="EMBL" id="SJPV01000014">
    <property type="protein sequence ID" value="TWU31936.1"/>
    <property type="molecule type" value="Genomic_DNA"/>
</dbReference>
<reference evidence="1 2" key="1">
    <citation type="submission" date="2019-02" db="EMBL/GenBank/DDBJ databases">
        <title>Deep-cultivation of Planctomycetes and their phenomic and genomic characterization uncovers novel biology.</title>
        <authorList>
            <person name="Wiegand S."/>
            <person name="Jogler M."/>
            <person name="Boedeker C."/>
            <person name="Pinto D."/>
            <person name="Vollmers J."/>
            <person name="Rivas-Marin E."/>
            <person name="Kohn T."/>
            <person name="Peeters S.H."/>
            <person name="Heuer A."/>
            <person name="Rast P."/>
            <person name="Oberbeckmann S."/>
            <person name="Bunk B."/>
            <person name="Jeske O."/>
            <person name="Meyerdierks A."/>
            <person name="Storesund J.E."/>
            <person name="Kallscheuer N."/>
            <person name="Luecker S."/>
            <person name="Lage O.M."/>
            <person name="Pohl T."/>
            <person name="Merkel B.J."/>
            <person name="Hornburger P."/>
            <person name="Mueller R.-W."/>
            <person name="Bruemmer F."/>
            <person name="Labrenz M."/>
            <person name="Spormann A.M."/>
            <person name="Op Den Camp H."/>
            <person name="Overmann J."/>
            <person name="Amann R."/>
            <person name="Jetten M.S.M."/>
            <person name="Mascher T."/>
            <person name="Medema M.H."/>
            <person name="Devos D.P."/>
            <person name="Kaster A.-K."/>
            <person name="Ovreas L."/>
            <person name="Rohde M."/>
            <person name="Galperin M.Y."/>
            <person name="Jogler C."/>
        </authorList>
    </citation>
    <scope>NUCLEOTIDE SEQUENCE [LARGE SCALE GENOMIC DNA]</scope>
    <source>
        <strain evidence="1 2">Poly41</strain>
    </source>
</reference>
<proteinExistence type="predicted"/>
<evidence type="ECO:0000313" key="1">
    <source>
        <dbReference type="EMBL" id="TWU31936.1"/>
    </source>
</evidence>
<gene>
    <name evidence="1" type="ORF">Poly41_58240</name>
</gene>
<sequence length="57" mass="6373">MSAAIFFCIRRRSHNHGGPFRLSQKQTAHVGVVGFSRFSKDPARNRLKPTTPTNHPG</sequence>